<evidence type="ECO:0000259" key="6">
    <source>
        <dbReference type="PROSITE" id="PS50158"/>
    </source>
</evidence>
<evidence type="ECO:0000256" key="1">
    <source>
        <dbReference type="ARBA" id="ARBA00022723"/>
    </source>
</evidence>
<dbReference type="InterPro" id="IPR007527">
    <property type="entry name" value="Znf_SWIM"/>
</dbReference>
<feature type="region of interest" description="Disordered" evidence="5">
    <location>
        <begin position="680"/>
        <end position="720"/>
    </location>
</feature>
<dbReference type="InterPro" id="IPR006564">
    <property type="entry name" value="Znf_PMZ"/>
</dbReference>
<feature type="compositionally biased region" description="Basic and acidic residues" evidence="5">
    <location>
        <begin position="126"/>
        <end position="138"/>
    </location>
</feature>
<name>A0AAW2QKL7_9LAMI</name>
<feature type="domain" description="CCHC-type" evidence="6">
    <location>
        <begin position="725"/>
        <end position="740"/>
    </location>
</feature>
<evidence type="ECO:0000259" key="7">
    <source>
        <dbReference type="PROSITE" id="PS50966"/>
    </source>
</evidence>
<evidence type="ECO:0000256" key="5">
    <source>
        <dbReference type="SAM" id="MobiDB-lite"/>
    </source>
</evidence>
<evidence type="ECO:0000313" key="8">
    <source>
        <dbReference type="EMBL" id="KAL0368141.1"/>
    </source>
</evidence>
<gene>
    <name evidence="8" type="ORF">Scaly_1033000</name>
</gene>
<reference evidence="8" key="1">
    <citation type="submission" date="2020-06" db="EMBL/GenBank/DDBJ databases">
        <authorList>
            <person name="Li T."/>
            <person name="Hu X."/>
            <person name="Zhang T."/>
            <person name="Song X."/>
            <person name="Zhang H."/>
            <person name="Dai N."/>
            <person name="Sheng W."/>
            <person name="Hou X."/>
            <person name="Wei L."/>
        </authorList>
    </citation>
    <scope>NUCLEOTIDE SEQUENCE</scope>
    <source>
        <strain evidence="8">KEN8</strain>
        <tissue evidence="8">Leaf</tissue>
    </source>
</reference>
<keyword evidence="2 4" id="KW-0863">Zinc-finger</keyword>
<dbReference type="PROSITE" id="PS50966">
    <property type="entry name" value="ZF_SWIM"/>
    <property type="match status" value="1"/>
</dbReference>
<evidence type="ECO:0000256" key="4">
    <source>
        <dbReference type="PROSITE-ProRule" id="PRU00047"/>
    </source>
</evidence>
<accession>A0AAW2QKL7</accession>
<dbReference type="InterPro" id="IPR001878">
    <property type="entry name" value="Znf_CCHC"/>
</dbReference>
<keyword evidence="1" id="KW-0479">Metal-binding</keyword>
<dbReference type="Pfam" id="PF04434">
    <property type="entry name" value="SWIM"/>
    <property type="match status" value="1"/>
</dbReference>
<feature type="domain" description="SWIM-type" evidence="7">
    <location>
        <begin position="604"/>
        <end position="636"/>
    </location>
</feature>
<dbReference type="InterPro" id="IPR004332">
    <property type="entry name" value="Transposase_MuDR"/>
</dbReference>
<feature type="region of interest" description="Disordered" evidence="5">
    <location>
        <begin position="96"/>
        <end position="150"/>
    </location>
</feature>
<dbReference type="PANTHER" id="PTHR31973">
    <property type="entry name" value="POLYPROTEIN, PUTATIVE-RELATED"/>
    <property type="match status" value="1"/>
</dbReference>
<dbReference type="GO" id="GO:0003676">
    <property type="term" value="F:nucleic acid binding"/>
    <property type="evidence" value="ECO:0007669"/>
    <property type="project" value="InterPro"/>
</dbReference>
<dbReference type="SMART" id="SM00575">
    <property type="entry name" value="ZnF_PMZ"/>
    <property type="match status" value="1"/>
</dbReference>
<protein>
    <submittedName>
        <fullName evidence="8">Uncharacterized protein</fullName>
    </submittedName>
</protein>
<keyword evidence="3" id="KW-0862">Zinc</keyword>
<dbReference type="EMBL" id="JACGWM010000006">
    <property type="protein sequence ID" value="KAL0368141.1"/>
    <property type="molecule type" value="Genomic_DNA"/>
</dbReference>
<organism evidence="8">
    <name type="scientific">Sesamum calycinum</name>
    <dbReference type="NCBI Taxonomy" id="2727403"/>
    <lineage>
        <taxon>Eukaryota</taxon>
        <taxon>Viridiplantae</taxon>
        <taxon>Streptophyta</taxon>
        <taxon>Embryophyta</taxon>
        <taxon>Tracheophyta</taxon>
        <taxon>Spermatophyta</taxon>
        <taxon>Magnoliopsida</taxon>
        <taxon>eudicotyledons</taxon>
        <taxon>Gunneridae</taxon>
        <taxon>Pentapetalae</taxon>
        <taxon>asterids</taxon>
        <taxon>lamiids</taxon>
        <taxon>Lamiales</taxon>
        <taxon>Pedaliaceae</taxon>
        <taxon>Sesamum</taxon>
    </lineage>
</organism>
<dbReference type="PROSITE" id="PS50158">
    <property type="entry name" value="ZF_CCHC"/>
    <property type="match status" value="1"/>
</dbReference>
<feature type="compositionally biased region" description="Acidic residues" evidence="5">
    <location>
        <begin position="51"/>
        <end position="61"/>
    </location>
</feature>
<feature type="compositionally biased region" description="Basic residues" evidence="5">
    <location>
        <begin position="685"/>
        <end position="694"/>
    </location>
</feature>
<dbReference type="SUPFAM" id="SSF57756">
    <property type="entry name" value="Retrovirus zinc finger-like domains"/>
    <property type="match status" value="1"/>
</dbReference>
<feature type="compositionally biased region" description="Basic and acidic residues" evidence="5">
    <location>
        <begin position="101"/>
        <end position="111"/>
    </location>
</feature>
<feature type="compositionally biased region" description="Basic residues" evidence="5">
    <location>
        <begin position="703"/>
        <end position="720"/>
    </location>
</feature>
<dbReference type="GO" id="GO:0008270">
    <property type="term" value="F:zinc ion binding"/>
    <property type="evidence" value="ECO:0007669"/>
    <property type="project" value="UniProtKB-KW"/>
</dbReference>
<dbReference type="AlphaFoldDB" id="A0AAW2QKL7"/>
<sequence>MVMKRPARHLDLPPPLYRSEGVDVGEGLEGATGGEHNAEVGEGVEGAAEGDGADVGEEAAEDAMHDSGEGDDLVDSDFDEEIGIVKYTNVEEINEQGGNVRLEDGVVRESTESGGSSDDEEEDVVDNDRDLDEYRDSDGEGGGPSYPVFNPEETYDPTFDLGMMFSNKVEFKKALQSYAIKSKRTLKFINNDKVRIYAKCGDANCEWKMHAIKVKREETFQINLLNDHHSCPQIFEVKNVKTNWIKDKYLQKFKSDPKRNVKGFRVDIINELRVNVSRHQAYRAKKAALKQLEGSPEWQYSRLWDYSEEIRKTNPGSTVIVGTEQVDGEERFSRFYVCFGALKAGFKAGCRPIIGVDGCHLKGPNGGILLTAIGVDPNNNLFPIAYAVVNKECRETWEWFLIVLKHDLNIIREHEYTFMSDKQKGLMQAFEEVFPGCDHRFCVRHLHNNFKQAGFRGLAFKNALWNAAKSCTVGEWKMRMQEMKNLSQQAYDWFNDKPAVQWSRSHFSEASSCDMLLNNVCETFNACILDAREKPILTMLEWIREYLMRRMQENRDKSCTKWKDKLCPKIQQILQKHANKVSDCMPIKADDFHYQISCFDGSQHCVDLGSKSCSCRKWQLSDIPCKHACCAIYHQKQDPKDYVADCYSVDTYRRVYKPAILPMSHEGMWSESCIIPPIPPNFGRRAGRPAKARRRESDEPTLKNKKNSKRKQVQKIKRHQTTVHCRTCGEPGHNTTKCPERVPLATQEMTEATINMEGTSVRAGKRKAPTNAVNRIERDRDTSTGTQGANILPPLQPVEDPILEPCITQVESQAAEVPVYKPGPSMYQQLQQSNQHLTLQPRVQIRAPPPMTSIHGLPVFSTTSRAQAGNHNPIITEGGQKFLDLSQLSSSDV</sequence>
<comment type="caution">
    <text evidence="8">The sequence shown here is derived from an EMBL/GenBank/DDBJ whole genome shotgun (WGS) entry which is preliminary data.</text>
</comment>
<feature type="region of interest" description="Disordered" evidence="5">
    <location>
        <begin position="1"/>
        <end position="76"/>
    </location>
</feature>
<dbReference type="Pfam" id="PF10551">
    <property type="entry name" value="MULE"/>
    <property type="match status" value="1"/>
</dbReference>
<dbReference type="InterPro" id="IPR018289">
    <property type="entry name" value="MULE_transposase_dom"/>
</dbReference>
<evidence type="ECO:0000256" key="2">
    <source>
        <dbReference type="ARBA" id="ARBA00022771"/>
    </source>
</evidence>
<evidence type="ECO:0000256" key="3">
    <source>
        <dbReference type="ARBA" id="ARBA00022833"/>
    </source>
</evidence>
<dbReference type="PANTHER" id="PTHR31973:SF191">
    <property type="entry name" value="OS05G0489400 PROTEIN"/>
    <property type="match status" value="1"/>
</dbReference>
<reference evidence="8" key="2">
    <citation type="journal article" date="2024" name="Plant">
        <title>Genomic evolution and insights into agronomic trait innovations of Sesamum species.</title>
        <authorList>
            <person name="Miao H."/>
            <person name="Wang L."/>
            <person name="Qu L."/>
            <person name="Liu H."/>
            <person name="Sun Y."/>
            <person name="Le M."/>
            <person name="Wang Q."/>
            <person name="Wei S."/>
            <person name="Zheng Y."/>
            <person name="Lin W."/>
            <person name="Duan Y."/>
            <person name="Cao H."/>
            <person name="Xiong S."/>
            <person name="Wang X."/>
            <person name="Wei L."/>
            <person name="Li C."/>
            <person name="Ma Q."/>
            <person name="Ju M."/>
            <person name="Zhao R."/>
            <person name="Li G."/>
            <person name="Mu C."/>
            <person name="Tian Q."/>
            <person name="Mei H."/>
            <person name="Zhang T."/>
            <person name="Gao T."/>
            <person name="Zhang H."/>
        </authorList>
    </citation>
    <scope>NUCLEOTIDE SEQUENCE</scope>
    <source>
        <strain evidence="8">KEN8</strain>
    </source>
</reference>
<dbReference type="Pfam" id="PF03108">
    <property type="entry name" value="DBD_Tnp_Mut"/>
    <property type="match status" value="1"/>
</dbReference>
<dbReference type="InterPro" id="IPR036875">
    <property type="entry name" value="Znf_CCHC_sf"/>
</dbReference>
<proteinExistence type="predicted"/>